<dbReference type="GO" id="GO:0015205">
    <property type="term" value="F:nucleobase transmembrane transporter activity"/>
    <property type="evidence" value="ECO:0007669"/>
    <property type="project" value="TreeGrafter"/>
</dbReference>
<dbReference type="InterPro" id="IPR001248">
    <property type="entry name" value="Pur-cyt_permease"/>
</dbReference>
<dbReference type="FunFam" id="1.10.4160.10:FF:000001">
    <property type="entry name" value="Uracil permease, putative"/>
    <property type="match status" value="1"/>
</dbReference>
<evidence type="ECO:0000256" key="4">
    <source>
        <dbReference type="ARBA" id="ARBA00022989"/>
    </source>
</evidence>
<keyword evidence="4 7" id="KW-1133">Transmembrane helix</keyword>
<evidence type="ECO:0000256" key="5">
    <source>
        <dbReference type="ARBA" id="ARBA00023136"/>
    </source>
</evidence>
<dbReference type="PANTHER" id="PTHR30618:SF2">
    <property type="entry name" value="ALLANTOIN PERMEASE-RELATED"/>
    <property type="match status" value="1"/>
</dbReference>
<comment type="similarity">
    <text evidence="2">Belongs to the purine-cytosine permease (2.A.39) family.</text>
</comment>
<feature type="transmembrane region" description="Helical" evidence="7">
    <location>
        <begin position="403"/>
        <end position="421"/>
    </location>
</feature>
<dbReference type="EMBL" id="BSXN01000056">
    <property type="protein sequence ID" value="GME66877.1"/>
    <property type="molecule type" value="Genomic_DNA"/>
</dbReference>
<dbReference type="Gene3D" id="1.10.4160.10">
    <property type="entry name" value="Hydantoin permease"/>
    <property type="match status" value="1"/>
</dbReference>
<accession>A0A9W6STC0</accession>
<feature type="transmembrane region" description="Helical" evidence="7">
    <location>
        <begin position="273"/>
        <end position="293"/>
    </location>
</feature>
<proteinExistence type="inferred from homology"/>
<feature type="region of interest" description="Disordered" evidence="6">
    <location>
        <begin position="1"/>
        <end position="31"/>
    </location>
</feature>
<feature type="transmembrane region" description="Helical" evidence="7">
    <location>
        <begin position="513"/>
        <end position="536"/>
    </location>
</feature>
<keyword evidence="3 7" id="KW-0812">Transmembrane</keyword>
<evidence type="ECO:0000313" key="9">
    <source>
        <dbReference type="Proteomes" id="UP001165120"/>
    </source>
</evidence>
<keyword evidence="9" id="KW-1185">Reference proteome</keyword>
<dbReference type="Pfam" id="PF02133">
    <property type="entry name" value="Transp_cyt_pur"/>
    <property type="match status" value="1"/>
</dbReference>
<dbReference type="PANTHER" id="PTHR30618">
    <property type="entry name" value="NCS1 FAMILY PURINE/PYRIMIDINE TRANSPORTER"/>
    <property type="match status" value="1"/>
</dbReference>
<dbReference type="GO" id="GO:0005886">
    <property type="term" value="C:plasma membrane"/>
    <property type="evidence" value="ECO:0007669"/>
    <property type="project" value="TreeGrafter"/>
</dbReference>
<dbReference type="NCBIfam" id="TIGR00800">
    <property type="entry name" value="ncs1"/>
    <property type="match status" value="1"/>
</dbReference>
<reference evidence="8" key="1">
    <citation type="submission" date="2023-04" db="EMBL/GenBank/DDBJ databases">
        <title>Candida boidinii NBRC 10035.</title>
        <authorList>
            <person name="Ichikawa N."/>
            <person name="Sato H."/>
            <person name="Tonouchi N."/>
        </authorList>
    </citation>
    <scope>NUCLEOTIDE SEQUENCE</scope>
    <source>
        <strain evidence="8">NBRC 10035</strain>
    </source>
</reference>
<evidence type="ECO:0000256" key="7">
    <source>
        <dbReference type="SAM" id="Phobius"/>
    </source>
</evidence>
<evidence type="ECO:0000256" key="2">
    <source>
        <dbReference type="ARBA" id="ARBA00008974"/>
    </source>
</evidence>
<keyword evidence="5 7" id="KW-0472">Membrane</keyword>
<evidence type="ECO:0000313" key="8">
    <source>
        <dbReference type="EMBL" id="GME66877.1"/>
    </source>
</evidence>
<feature type="transmembrane region" description="Helical" evidence="7">
    <location>
        <begin position="235"/>
        <end position="253"/>
    </location>
</feature>
<organism evidence="8 9">
    <name type="scientific">Candida boidinii</name>
    <name type="common">Yeast</name>
    <dbReference type="NCBI Taxonomy" id="5477"/>
    <lineage>
        <taxon>Eukaryota</taxon>
        <taxon>Fungi</taxon>
        <taxon>Dikarya</taxon>
        <taxon>Ascomycota</taxon>
        <taxon>Saccharomycotina</taxon>
        <taxon>Pichiomycetes</taxon>
        <taxon>Pichiales</taxon>
        <taxon>Pichiaceae</taxon>
        <taxon>Ogataea</taxon>
        <taxon>Ogataea/Candida clade</taxon>
    </lineage>
</organism>
<dbReference type="Proteomes" id="UP001165120">
    <property type="component" value="Unassembled WGS sequence"/>
</dbReference>
<dbReference type="CDD" id="cd11482">
    <property type="entry name" value="SLC-NCS1sbd_NRT1-like"/>
    <property type="match status" value="1"/>
</dbReference>
<evidence type="ECO:0000256" key="6">
    <source>
        <dbReference type="SAM" id="MobiDB-lite"/>
    </source>
</evidence>
<feature type="transmembrane region" description="Helical" evidence="7">
    <location>
        <begin position="483"/>
        <end position="501"/>
    </location>
</feature>
<evidence type="ECO:0000256" key="1">
    <source>
        <dbReference type="ARBA" id="ARBA00004141"/>
    </source>
</evidence>
<feature type="compositionally biased region" description="Low complexity" evidence="6">
    <location>
        <begin position="12"/>
        <end position="23"/>
    </location>
</feature>
<dbReference type="InterPro" id="IPR045225">
    <property type="entry name" value="Uracil/uridine/allantoin_perm"/>
</dbReference>
<protein>
    <submittedName>
        <fullName evidence="8">Unnamed protein product</fullName>
    </submittedName>
</protein>
<sequence length="600" mass="67441">MATKKSEDIEVVSESFGEVESSSNTNDSPKGEETFFQKLDRWFKWLEVERGENLTTKELFLYNEDLKPVEAERRTWSWFNFVFFWIADSFNINTFQIAATSVSNGLSWWVVWISVWVGYGIVGVFVTQASRVGTYYHISFPVSCRASFGIFGALWPIFNRVVMACVWYGVQSAIAAQTVNLMLRSIFGNDLEERIPNKLSGNITSFGMLCFFIFWFLSLPAIYMKPHKVRHLFTIKAYICPACGIAFLVWTILKAGGIGPVVHQKSSLTGSAFGWEFINSVMNCIANFATLIVNAPDFSRMAKTKNSAIWSQLITIPLSFSVTCLIGVLISSASTVMYGETFWNPLDVLSRFLDGYSRGDRAGVFLISFGFAIAQLGTNISANSISAGTDMTAILPKYLNIRRGGFICACVGYAICPWSLVSSSSMFTTYLSAYAVFLSSISGVVFSDYYLVRRGFLHLPDLYSGKRSGAYAYSKIYCNYRAYIAYICGIVPNITGFVGATKTHVVPLAATRVYQLSYFVGFLAAALVYFLCCWLFPIKSGIPEEIESVFQKGWYEQYKNVENFDEVMHGTAEYNDDNDVEIETEDIDSSSEKKKRFFFI</sequence>
<feature type="transmembrane region" description="Helical" evidence="7">
    <location>
        <begin position="362"/>
        <end position="382"/>
    </location>
</feature>
<feature type="transmembrane region" description="Helical" evidence="7">
    <location>
        <begin position="76"/>
        <end position="94"/>
    </location>
</feature>
<comment type="caution">
    <text evidence="8">The sequence shown here is derived from an EMBL/GenBank/DDBJ whole genome shotgun (WGS) entry which is preliminary data.</text>
</comment>
<comment type="subcellular location">
    <subcellularLocation>
        <location evidence="1">Membrane</location>
        <topology evidence="1">Multi-pass membrane protein</topology>
    </subcellularLocation>
</comment>
<dbReference type="AlphaFoldDB" id="A0A9W6STC0"/>
<dbReference type="OrthoDB" id="2018619at2759"/>
<feature type="transmembrane region" description="Helical" evidence="7">
    <location>
        <begin position="106"/>
        <end position="126"/>
    </location>
</feature>
<feature type="transmembrane region" description="Helical" evidence="7">
    <location>
        <begin position="433"/>
        <end position="452"/>
    </location>
</feature>
<feature type="transmembrane region" description="Helical" evidence="7">
    <location>
        <begin position="203"/>
        <end position="223"/>
    </location>
</feature>
<feature type="transmembrane region" description="Helical" evidence="7">
    <location>
        <begin position="313"/>
        <end position="338"/>
    </location>
</feature>
<name>A0A9W6STC0_CANBO</name>
<evidence type="ECO:0000256" key="3">
    <source>
        <dbReference type="ARBA" id="ARBA00022692"/>
    </source>
</evidence>
<gene>
    <name evidence="8" type="ORF">Cboi02_000031700</name>
</gene>
<dbReference type="InterPro" id="IPR012681">
    <property type="entry name" value="NCS1"/>
</dbReference>